<sequence length="88" mass="10155">MGKVLGEALVAEVPRIRQLLVRENLLAAIQSPETPSIRRRGALKSELLLMVDDYPREKLQDLLSRIDEDDPFIELFTRWADMRRGLLP</sequence>
<reference evidence="1 2" key="1">
    <citation type="submission" date="2015-10" db="EMBL/GenBank/DDBJ databases">
        <title>Draft genome sequence of Streptomyces sp. RV15, isolated from a marine sponge.</title>
        <authorList>
            <person name="Ruckert C."/>
            <person name="Abdelmohsen U.R."/>
            <person name="Winkler A."/>
            <person name="Hentschel U."/>
            <person name="Kalinowski J."/>
            <person name="Kampfer P."/>
            <person name="Glaeser S."/>
        </authorList>
    </citation>
    <scope>NUCLEOTIDE SEQUENCE [LARGE SCALE GENOMIC DNA]</scope>
    <source>
        <strain evidence="1 2">RV15</strain>
    </source>
</reference>
<protein>
    <submittedName>
        <fullName evidence="1">Uncharacterized protein</fullName>
    </submittedName>
</protein>
<evidence type="ECO:0000313" key="1">
    <source>
        <dbReference type="EMBL" id="KUO21682.1"/>
    </source>
</evidence>
<dbReference type="AlphaFoldDB" id="A0A124IFJ8"/>
<proteinExistence type="predicted"/>
<dbReference type="EMBL" id="LMXB01000022">
    <property type="protein sequence ID" value="KUO21682.1"/>
    <property type="molecule type" value="Genomic_DNA"/>
</dbReference>
<evidence type="ECO:0000313" key="2">
    <source>
        <dbReference type="Proteomes" id="UP000053260"/>
    </source>
</evidence>
<keyword evidence="2" id="KW-1185">Reference proteome</keyword>
<gene>
    <name evidence="1" type="ORF">AQJ91_07855</name>
</gene>
<organism evidence="1 2">
    <name type="scientific">Streptomyces dysideae</name>
    <dbReference type="NCBI Taxonomy" id="909626"/>
    <lineage>
        <taxon>Bacteria</taxon>
        <taxon>Bacillati</taxon>
        <taxon>Actinomycetota</taxon>
        <taxon>Actinomycetes</taxon>
        <taxon>Kitasatosporales</taxon>
        <taxon>Streptomycetaceae</taxon>
        <taxon>Streptomyces</taxon>
    </lineage>
</organism>
<dbReference type="Proteomes" id="UP000053260">
    <property type="component" value="Unassembled WGS sequence"/>
</dbReference>
<name>A0A124IFJ8_9ACTN</name>
<comment type="caution">
    <text evidence="1">The sequence shown here is derived from an EMBL/GenBank/DDBJ whole genome shotgun (WGS) entry which is preliminary data.</text>
</comment>
<accession>A0A124IFJ8</accession>